<dbReference type="PANTHER" id="PTHR33186:SF13">
    <property type="entry name" value="OS10G0138300 PROTEIN"/>
    <property type="match status" value="1"/>
</dbReference>
<dbReference type="PANTHER" id="PTHR33186">
    <property type="entry name" value="OS10G0136150 PROTEIN-RELATED"/>
    <property type="match status" value="1"/>
</dbReference>
<dbReference type="OrthoDB" id="605137at2759"/>
<accession>A0A1E5UQZ4</accession>
<protein>
    <submittedName>
        <fullName evidence="1">Uncharacterized protein</fullName>
    </submittedName>
</protein>
<dbReference type="EMBL" id="LWDX02067342">
    <property type="protein sequence ID" value="OEL15274.1"/>
    <property type="molecule type" value="Genomic_DNA"/>
</dbReference>
<dbReference type="Proteomes" id="UP000095767">
    <property type="component" value="Unassembled WGS sequence"/>
</dbReference>
<proteinExistence type="predicted"/>
<evidence type="ECO:0000313" key="2">
    <source>
        <dbReference type="Proteomes" id="UP000095767"/>
    </source>
</evidence>
<gene>
    <name evidence="1" type="ORF">BAE44_0023707</name>
</gene>
<dbReference type="AlphaFoldDB" id="A0A1E5UQZ4"/>
<name>A0A1E5UQZ4_9POAL</name>
<keyword evidence="2" id="KW-1185">Reference proteome</keyword>
<evidence type="ECO:0000313" key="1">
    <source>
        <dbReference type="EMBL" id="OEL15274.1"/>
    </source>
</evidence>
<reference evidence="1 2" key="1">
    <citation type="submission" date="2016-09" db="EMBL/GenBank/DDBJ databases">
        <title>The draft genome of Dichanthelium oligosanthes: A C3 panicoid grass species.</title>
        <authorList>
            <person name="Studer A.J."/>
            <person name="Schnable J.C."/>
            <person name="Brutnell T.P."/>
        </authorList>
    </citation>
    <scope>NUCLEOTIDE SEQUENCE [LARGE SCALE GENOMIC DNA]</scope>
    <source>
        <strain evidence="2">cv. Kellogg 1175</strain>
        <tissue evidence="1">Leaf</tissue>
    </source>
</reference>
<comment type="caution">
    <text evidence="1">The sequence shown here is derived from an EMBL/GenBank/DDBJ whole genome shotgun (WGS) entry which is preliminary data.</text>
</comment>
<organism evidence="1 2">
    <name type="scientific">Dichanthelium oligosanthes</name>
    <dbReference type="NCBI Taxonomy" id="888268"/>
    <lineage>
        <taxon>Eukaryota</taxon>
        <taxon>Viridiplantae</taxon>
        <taxon>Streptophyta</taxon>
        <taxon>Embryophyta</taxon>
        <taxon>Tracheophyta</taxon>
        <taxon>Spermatophyta</taxon>
        <taxon>Magnoliopsida</taxon>
        <taxon>Liliopsida</taxon>
        <taxon>Poales</taxon>
        <taxon>Poaceae</taxon>
        <taxon>PACMAD clade</taxon>
        <taxon>Panicoideae</taxon>
        <taxon>Panicodae</taxon>
        <taxon>Paniceae</taxon>
        <taxon>Dichantheliinae</taxon>
        <taxon>Dichanthelium</taxon>
    </lineage>
</organism>
<sequence length="131" mass="15026">MENSSLGLAALSDLSINLWERKASSVNIATWILQKTIQLDKLLSLRSPVERARAVIQGYDEDGHAMFICTTIGVFLIKLKSMEFRNLFESNLLTTYHPYTSFYTTGNSSYLLVWNNNKFPHTWCVHYLQCA</sequence>